<name>U6SVG9_9BACI</name>
<dbReference type="AlphaFoldDB" id="U6SVG9"/>
<protein>
    <submittedName>
        <fullName evidence="2">Uncharacterized protein</fullName>
    </submittedName>
</protein>
<accession>U6SVG9</accession>
<gene>
    <name evidence="2" type="ORF">A33I_04840</name>
</gene>
<dbReference type="PATRIC" id="fig|1188261.3.peg.371"/>
<proteinExistence type="predicted"/>
<evidence type="ECO:0000256" key="1">
    <source>
        <dbReference type="SAM" id="Phobius"/>
    </source>
</evidence>
<keyword evidence="1" id="KW-0472">Membrane</keyword>
<organism evidence="2 3">
    <name type="scientific">Alkalihalophilus marmarensis DSM 21297</name>
    <dbReference type="NCBI Taxonomy" id="1188261"/>
    <lineage>
        <taxon>Bacteria</taxon>
        <taxon>Bacillati</taxon>
        <taxon>Bacillota</taxon>
        <taxon>Bacilli</taxon>
        <taxon>Bacillales</taxon>
        <taxon>Bacillaceae</taxon>
        <taxon>Alkalihalophilus</taxon>
    </lineage>
</organism>
<dbReference type="Proteomes" id="UP000017170">
    <property type="component" value="Unassembled WGS sequence"/>
</dbReference>
<keyword evidence="1" id="KW-0812">Transmembrane</keyword>
<sequence>MVVKVSTKNKSIISLVIFATILVAGFFADGFNEEMTHNRIKEIPGQFGVQEYRAEAQTFGPREYLRVIQTRNWLNEEGELPE</sequence>
<comment type="caution">
    <text evidence="2">The sequence shown here is derived from an EMBL/GenBank/DDBJ whole genome shotgun (WGS) entry which is preliminary data.</text>
</comment>
<dbReference type="EMBL" id="ATAE01000005">
    <property type="protein sequence ID" value="ERN54676.1"/>
    <property type="molecule type" value="Genomic_DNA"/>
</dbReference>
<keyword evidence="3" id="KW-1185">Reference proteome</keyword>
<reference evidence="2 3" key="1">
    <citation type="journal article" date="2013" name="Genome Announc.">
        <title>Genome Sequence of the Extreme Obligate Alkaliphile Bacillus marmarensis Strain DSM 21297.</title>
        <authorList>
            <person name="Wernick D.G."/>
            <person name="Choi K.Y."/>
            <person name="Tat C.A."/>
            <person name="Lafontaine Rivera J.G."/>
            <person name="Liao J.C."/>
        </authorList>
    </citation>
    <scope>NUCLEOTIDE SEQUENCE [LARGE SCALE GENOMIC DNA]</scope>
    <source>
        <strain evidence="2 3">DSM 21297</strain>
    </source>
</reference>
<evidence type="ECO:0000313" key="3">
    <source>
        <dbReference type="Proteomes" id="UP000017170"/>
    </source>
</evidence>
<feature type="transmembrane region" description="Helical" evidence="1">
    <location>
        <begin position="12"/>
        <end position="31"/>
    </location>
</feature>
<evidence type="ECO:0000313" key="2">
    <source>
        <dbReference type="EMBL" id="ERN54676.1"/>
    </source>
</evidence>
<keyword evidence="1" id="KW-1133">Transmembrane helix</keyword>
<dbReference type="RefSeq" id="WP_022626771.1">
    <property type="nucleotide sequence ID" value="NZ_ATAE01000005.1"/>
</dbReference>